<dbReference type="EMBL" id="CAJNNV010030802">
    <property type="protein sequence ID" value="CAE8633547.1"/>
    <property type="molecule type" value="Genomic_DNA"/>
</dbReference>
<name>A0A813H7C6_POLGL</name>
<organism evidence="1 2">
    <name type="scientific">Polarella glacialis</name>
    <name type="common">Dinoflagellate</name>
    <dbReference type="NCBI Taxonomy" id="89957"/>
    <lineage>
        <taxon>Eukaryota</taxon>
        <taxon>Sar</taxon>
        <taxon>Alveolata</taxon>
        <taxon>Dinophyceae</taxon>
        <taxon>Suessiales</taxon>
        <taxon>Suessiaceae</taxon>
        <taxon>Polarella</taxon>
    </lineage>
</organism>
<reference evidence="1" key="1">
    <citation type="submission" date="2021-02" db="EMBL/GenBank/DDBJ databases">
        <authorList>
            <person name="Dougan E. K."/>
            <person name="Rhodes N."/>
            <person name="Thang M."/>
            <person name="Chan C."/>
        </authorList>
    </citation>
    <scope>NUCLEOTIDE SEQUENCE</scope>
</reference>
<keyword evidence="2" id="KW-1185">Reference proteome</keyword>
<evidence type="ECO:0000313" key="1">
    <source>
        <dbReference type="EMBL" id="CAE8633547.1"/>
    </source>
</evidence>
<comment type="caution">
    <text evidence="1">The sequence shown here is derived from an EMBL/GenBank/DDBJ whole genome shotgun (WGS) entry which is preliminary data.</text>
</comment>
<evidence type="ECO:0000313" key="2">
    <source>
        <dbReference type="Proteomes" id="UP000654075"/>
    </source>
</evidence>
<sequence length="217" mass="24279">MAGSVSHSGVERSAAQSVLAAFDRYDQEVKVLSALKQTAAEQLKLLAQEEVKGMEPQAELALRVMETETNAVTSQVEGQRVRLEVQSDGHAVSSSFRPCAQHMIWKETLRLQLPSGNTASSFQVEILREDGVNLGSFEQPLSDLQDQRLQHRWCTFSGGWRALLLIQWVFSPADLLRAHVVAFEEKIRAARASLVLCQKQLQELVPAEAWQDDARHF</sequence>
<proteinExistence type="predicted"/>
<dbReference type="AlphaFoldDB" id="A0A813H7C6"/>
<gene>
    <name evidence="1" type="ORF">PGLA1383_LOCUS49414</name>
</gene>
<accession>A0A813H7C6</accession>
<protein>
    <submittedName>
        <fullName evidence="1">Uncharacterized protein</fullName>
    </submittedName>
</protein>
<dbReference type="Proteomes" id="UP000654075">
    <property type="component" value="Unassembled WGS sequence"/>
</dbReference>